<sequence length="255" mass="28087">MPSPAPSWENRPVTAIWAHRGASAYAPENTLPAFEMALQMGADGVELDVQRSADGQVVVIHDETVNRTSNGVGKVVDQSFEQLRQCDFSNRFAGRRNVKIPTLREVLDLFRGTGKTVNIELKNTVVLYPGLEDDVLRIVQDAGMLDQVIISSFNHFSLANLRGRVAPDRLGLLLSDGIYDPWKYAASFGAGAIHPHYLALQQPNFVWLCHEAGIKIHAWTVNKDEDALWLAGLGVDAIITNFPDRVGEALRGPGY</sequence>
<evidence type="ECO:0000313" key="3">
    <source>
        <dbReference type="Proteomes" id="UP000093501"/>
    </source>
</evidence>
<gene>
    <name evidence="2" type="ORF">BCR15_04755</name>
</gene>
<evidence type="ECO:0000313" key="2">
    <source>
        <dbReference type="EMBL" id="OCL33941.1"/>
    </source>
</evidence>
<dbReference type="InterPro" id="IPR030395">
    <property type="entry name" value="GP_PDE_dom"/>
</dbReference>
<dbReference type="PROSITE" id="PS51704">
    <property type="entry name" value="GP_PDE"/>
    <property type="match status" value="1"/>
</dbReference>
<dbReference type="GO" id="GO:0008081">
    <property type="term" value="F:phosphoric diester hydrolase activity"/>
    <property type="evidence" value="ECO:0007669"/>
    <property type="project" value="InterPro"/>
</dbReference>
<dbReference type="SUPFAM" id="SSF51695">
    <property type="entry name" value="PLC-like phosphodiesterases"/>
    <property type="match status" value="1"/>
</dbReference>
<dbReference type="PANTHER" id="PTHR46211:SF1">
    <property type="entry name" value="GLYCEROPHOSPHODIESTER PHOSPHODIESTERASE, CYTOPLASMIC"/>
    <property type="match status" value="1"/>
</dbReference>
<evidence type="ECO:0000259" key="1">
    <source>
        <dbReference type="PROSITE" id="PS51704"/>
    </source>
</evidence>
<dbReference type="CDD" id="cd08563">
    <property type="entry name" value="GDPD_TtGDE_like"/>
    <property type="match status" value="1"/>
</dbReference>
<dbReference type="Proteomes" id="UP000093501">
    <property type="component" value="Unassembled WGS sequence"/>
</dbReference>
<keyword evidence="3" id="KW-1185">Reference proteome</keyword>
<dbReference type="PANTHER" id="PTHR46211">
    <property type="entry name" value="GLYCEROPHOSPHORYL DIESTER PHOSPHODIESTERASE"/>
    <property type="match status" value="1"/>
</dbReference>
<organism evidence="2 3">
    <name type="scientific">Tessaracoccus lapidicaptus</name>
    <dbReference type="NCBI Taxonomy" id="1427523"/>
    <lineage>
        <taxon>Bacteria</taxon>
        <taxon>Bacillati</taxon>
        <taxon>Actinomycetota</taxon>
        <taxon>Actinomycetes</taxon>
        <taxon>Propionibacteriales</taxon>
        <taxon>Propionibacteriaceae</taxon>
        <taxon>Tessaracoccus</taxon>
    </lineage>
</organism>
<proteinExistence type="predicted"/>
<protein>
    <recommendedName>
        <fullName evidence="1">GP-PDE domain-containing protein</fullName>
    </recommendedName>
</protein>
<dbReference type="AlphaFoldDB" id="A0A1C0AMK2"/>
<dbReference type="GO" id="GO:0006629">
    <property type="term" value="P:lipid metabolic process"/>
    <property type="evidence" value="ECO:0007669"/>
    <property type="project" value="InterPro"/>
</dbReference>
<dbReference type="Gene3D" id="3.20.20.190">
    <property type="entry name" value="Phosphatidylinositol (PI) phosphodiesterase"/>
    <property type="match status" value="1"/>
</dbReference>
<feature type="domain" description="GP-PDE" evidence="1">
    <location>
        <begin position="14"/>
        <end position="250"/>
    </location>
</feature>
<dbReference type="Pfam" id="PF03009">
    <property type="entry name" value="GDPD"/>
    <property type="match status" value="1"/>
</dbReference>
<name>A0A1C0AMK2_9ACTN</name>
<dbReference type="InterPro" id="IPR017946">
    <property type="entry name" value="PLC-like_Pdiesterase_TIM-brl"/>
</dbReference>
<reference evidence="3" key="1">
    <citation type="submission" date="2016-07" db="EMBL/GenBank/DDBJ databases">
        <authorList>
            <person name="Florea S."/>
            <person name="Webb J.S."/>
            <person name="Jaromczyk J."/>
            <person name="Schardl C.L."/>
        </authorList>
    </citation>
    <scope>NUCLEOTIDE SEQUENCE [LARGE SCALE GENOMIC DNA]</scope>
    <source>
        <strain evidence="3">IPBSL-7</strain>
    </source>
</reference>
<accession>A0A1C0AMK2</accession>
<comment type="caution">
    <text evidence="2">The sequence shown here is derived from an EMBL/GenBank/DDBJ whole genome shotgun (WGS) entry which is preliminary data.</text>
</comment>
<dbReference type="EMBL" id="MBQD01000021">
    <property type="protein sequence ID" value="OCL33941.1"/>
    <property type="molecule type" value="Genomic_DNA"/>
</dbReference>